<keyword evidence="2" id="KW-0812">Transmembrane</keyword>
<name>A0ABR1MR79_9PEZI</name>
<feature type="transmembrane region" description="Helical" evidence="2">
    <location>
        <begin position="115"/>
        <end position="137"/>
    </location>
</feature>
<accession>A0ABR1MR79</accession>
<evidence type="ECO:0000313" key="4">
    <source>
        <dbReference type="Proteomes" id="UP001365128"/>
    </source>
</evidence>
<proteinExistence type="predicted"/>
<dbReference type="EMBL" id="JBBPDW010000001">
    <property type="protein sequence ID" value="KAK7556947.1"/>
    <property type="molecule type" value="Genomic_DNA"/>
</dbReference>
<gene>
    <name evidence="3" type="ORF">IWX46DRAFT_24969</name>
</gene>
<keyword evidence="4" id="KW-1185">Reference proteome</keyword>
<protein>
    <submittedName>
        <fullName evidence="3">Uncharacterized protein</fullName>
    </submittedName>
</protein>
<keyword evidence="2" id="KW-1133">Transmembrane helix</keyword>
<sequence>MDGEAELISPIHQHGSPAAATMDGRSKGWKHKHSAHERIVLVKIPQRLTNGWLHRKIKIMAAGGGGREATSQQWLHSLPMADWTSRRSSACLPACLPGVWMIPQQRTRRMSPVPLFFFFFFFFFLFLSSCSSLFRFLQRLPYVVRSMSLVEFPLSLDPCTFIMPGAFE</sequence>
<evidence type="ECO:0000313" key="3">
    <source>
        <dbReference type="EMBL" id="KAK7556947.1"/>
    </source>
</evidence>
<dbReference type="Proteomes" id="UP001365128">
    <property type="component" value="Unassembled WGS sequence"/>
</dbReference>
<evidence type="ECO:0000256" key="2">
    <source>
        <dbReference type="SAM" id="Phobius"/>
    </source>
</evidence>
<comment type="caution">
    <text evidence="3">The sequence shown here is derived from an EMBL/GenBank/DDBJ whole genome shotgun (WGS) entry which is preliminary data.</text>
</comment>
<keyword evidence="2" id="KW-0472">Membrane</keyword>
<organism evidence="3 4">
    <name type="scientific">Phyllosticta citricarpa</name>
    <dbReference type="NCBI Taxonomy" id="55181"/>
    <lineage>
        <taxon>Eukaryota</taxon>
        <taxon>Fungi</taxon>
        <taxon>Dikarya</taxon>
        <taxon>Ascomycota</taxon>
        <taxon>Pezizomycotina</taxon>
        <taxon>Dothideomycetes</taxon>
        <taxon>Dothideomycetes incertae sedis</taxon>
        <taxon>Botryosphaeriales</taxon>
        <taxon>Phyllostictaceae</taxon>
        <taxon>Phyllosticta</taxon>
    </lineage>
</organism>
<evidence type="ECO:0000256" key="1">
    <source>
        <dbReference type="SAM" id="MobiDB-lite"/>
    </source>
</evidence>
<reference evidence="3 4" key="1">
    <citation type="submission" date="2024-04" db="EMBL/GenBank/DDBJ databases">
        <title>Phyllosticta paracitricarpa is synonymous to the EU quarantine fungus P. citricarpa based on phylogenomic analyses.</title>
        <authorList>
            <consortium name="Lawrence Berkeley National Laboratory"/>
            <person name="Van Ingen-Buijs V.A."/>
            <person name="Van Westerhoven A.C."/>
            <person name="Haridas S."/>
            <person name="Skiadas P."/>
            <person name="Martin F."/>
            <person name="Groenewald J.Z."/>
            <person name="Crous P.W."/>
            <person name="Seidl M.F."/>
        </authorList>
    </citation>
    <scope>NUCLEOTIDE SEQUENCE [LARGE SCALE GENOMIC DNA]</scope>
    <source>
        <strain evidence="3 4">CBS 122670</strain>
    </source>
</reference>
<feature type="region of interest" description="Disordered" evidence="1">
    <location>
        <begin position="1"/>
        <end position="26"/>
    </location>
</feature>